<dbReference type="Proteomes" id="UP000075714">
    <property type="component" value="Unassembled WGS sequence"/>
</dbReference>
<dbReference type="PANTHER" id="PTHR43147">
    <property type="entry name" value="PROTEIN TAS"/>
    <property type="match status" value="1"/>
</dbReference>
<dbReference type="InterPro" id="IPR036812">
    <property type="entry name" value="NAD(P)_OxRdtase_dom_sf"/>
</dbReference>
<feature type="region of interest" description="Disordered" evidence="1">
    <location>
        <begin position="1"/>
        <end position="23"/>
    </location>
</feature>
<dbReference type="Gene3D" id="3.20.20.100">
    <property type="entry name" value="NADP-dependent oxidoreductase domain"/>
    <property type="match status" value="1"/>
</dbReference>
<dbReference type="InterPro" id="IPR023210">
    <property type="entry name" value="NADP_OxRdtase_dom"/>
</dbReference>
<dbReference type="OrthoDB" id="48988at2759"/>
<sequence length="351" mass="37576">MEAAELPQRGGGGGGGAPRRERRAWGPVPAVTLAKGLQVSKVIRGAWQLSGRHRGDPATDRTSGGEAVADMPVFHRAGVTTIDTADNYGPSEALIGQYLRLHPWQAASTTVATKLSYLTAEEMSGVNRTLVEYAVRSSLVRLGRQRLDLVQLQWADPEGHRKWADVLKWLAELREEGLIGHLGLCNFGVKHMTKAAELRLGLAAASYGIKLLAYGTVAGGLLADRYYNMPAAKARLDTASKQKYALLLKEAGGSGPGGGWGWMQEVLEATRAVAERHSVSASAVATAWVLAQPQVAAAIVGARNARHIRDMQAACGLVLDDGDMLDLDAVWEGVPNPPTSDVYVWERGGAW</sequence>
<evidence type="ECO:0000313" key="4">
    <source>
        <dbReference type="Proteomes" id="UP000075714"/>
    </source>
</evidence>
<dbReference type="AlphaFoldDB" id="A0A150GL49"/>
<organism evidence="3 4">
    <name type="scientific">Gonium pectorale</name>
    <name type="common">Green alga</name>
    <dbReference type="NCBI Taxonomy" id="33097"/>
    <lineage>
        <taxon>Eukaryota</taxon>
        <taxon>Viridiplantae</taxon>
        <taxon>Chlorophyta</taxon>
        <taxon>core chlorophytes</taxon>
        <taxon>Chlorophyceae</taxon>
        <taxon>CS clade</taxon>
        <taxon>Chlamydomonadales</taxon>
        <taxon>Volvocaceae</taxon>
        <taxon>Gonium</taxon>
    </lineage>
</organism>
<evidence type="ECO:0000259" key="2">
    <source>
        <dbReference type="Pfam" id="PF00248"/>
    </source>
</evidence>
<evidence type="ECO:0000256" key="1">
    <source>
        <dbReference type="SAM" id="MobiDB-lite"/>
    </source>
</evidence>
<protein>
    <recommendedName>
        <fullName evidence="2">NADP-dependent oxidoreductase domain-containing protein</fullName>
    </recommendedName>
</protein>
<dbReference type="Pfam" id="PF00248">
    <property type="entry name" value="Aldo_ket_red"/>
    <property type="match status" value="2"/>
</dbReference>
<dbReference type="PANTHER" id="PTHR43147:SF5">
    <property type="entry name" value="OXIDOREDUCTASE"/>
    <property type="match status" value="1"/>
</dbReference>
<comment type="caution">
    <text evidence="3">The sequence shown here is derived from an EMBL/GenBank/DDBJ whole genome shotgun (WGS) entry which is preliminary data.</text>
</comment>
<proteinExistence type="predicted"/>
<dbReference type="EMBL" id="LSYV01000019">
    <property type="protein sequence ID" value="KXZ50070.1"/>
    <property type="molecule type" value="Genomic_DNA"/>
</dbReference>
<dbReference type="STRING" id="33097.A0A150GL49"/>
<feature type="domain" description="NADP-dependent oxidoreductase" evidence="2">
    <location>
        <begin position="42"/>
        <end position="195"/>
    </location>
</feature>
<reference evidence="4" key="1">
    <citation type="journal article" date="2016" name="Nat. Commun.">
        <title>The Gonium pectorale genome demonstrates co-option of cell cycle regulation during the evolution of multicellularity.</title>
        <authorList>
            <person name="Hanschen E.R."/>
            <person name="Marriage T.N."/>
            <person name="Ferris P.J."/>
            <person name="Hamaji T."/>
            <person name="Toyoda A."/>
            <person name="Fujiyama A."/>
            <person name="Neme R."/>
            <person name="Noguchi H."/>
            <person name="Minakuchi Y."/>
            <person name="Suzuki M."/>
            <person name="Kawai-Toyooka H."/>
            <person name="Smith D.R."/>
            <person name="Sparks H."/>
            <person name="Anderson J."/>
            <person name="Bakaric R."/>
            <person name="Luria V."/>
            <person name="Karger A."/>
            <person name="Kirschner M.W."/>
            <person name="Durand P.M."/>
            <person name="Michod R.E."/>
            <person name="Nozaki H."/>
            <person name="Olson B.J."/>
        </authorList>
    </citation>
    <scope>NUCLEOTIDE SEQUENCE [LARGE SCALE GENOMIC DNA]</scope>
    <source>
        <strain evidence="4">NIES-2863</strain>
    </source>
</reference>
<accession>A0A150GL49</accession>
<dbReference type="SUPFAM" id="SSF51430">
    <property type="entry name" value="NAD(P)-linked oxidoreductase"/>
    <property type="match status" value="1"/>
</dbReference>
<feature type="domain" description="NADP-dependent oxidoreductase" evidence="2">
    <location>
        <begin position="205"/>
        <end position="332"/>
    </location>
</feature>
<keyword evidence="4" id="KW-1185">Reference proteome</keyword>
<gene>
    <name evidence="3" type="ORF">GPECTOR_18g49</name>
</gene>
<name>A0A150GL49_GONPE</name>
<evidence type="ECO:0000313" key="3">
    <source>
        <dbReference type="EMBL" id="KXZ50070.1"/>
    </source>
</evidence>